<gene>
    <name evidence="1" type="ORF">HOP12_11420</name>
</gene>
<name>A0A849SRU1_UNCEI</name>
<dbReference type="Proteomes" id="UP000580839">
    <property type="component" value="Unassembled WGS sequence"/>
</dbReference>
<reference evidence="1 2" key="1">
    <citation type="submission" date="2020-04" db="EMBL/GenBank/DDBJ databases">
        <title>Metagenomic profiling of ammonia- and methane-oxidizing microorganisms in a Dutch drinking water treatment plant.</title>
        <authorList>
            <person name="Poghosyan L."/>
            <person name="Leucker S."/>
        </authorList>
    </citation>
    <scope>NUCLEOTIDE SEQUENCE [LARGE SCALE GENOMIC DNA]</scope>
    <source>
        <strain evidence="1">S-RSF-IL-03</strain>
    </source>
</reference>
<proteinExistence type="predicted"/>
<keyword evidence="1" id="KW-0808">Transferase</keyword>
<dbReference type="InterPro" id="IPR014942">
    <property type="entry name" value="AbiEii"/>
</dbReference>
<protein>
    <submittedName>
        <fullName evidence="1">Nucleotidyl transferase AbiEii/AbiGii toxin family protein</fullName>
    </submittedName>
</protein>
<dbReference type="GO" id="GO:0016740">
    <property type="term" value="F:transferase activity"/>
    <property type="evidence" value="ECO:0007669"/>
    <property type="project" value="UniProtKB-KW"/>
</dbReference>
<dbReference type="AlphaFoldDB" id="A0A849SRU1"/>
<accession>A0A849SRU1</accession>
<dbReference type="Pfam" id="PF08843">
    <property type="entry name" value="AbiEii"/>
    <property type="match status" value="1"/>
</dbReference>
<organism evidence="1 2">
    <name type="scientific">Eiseniibacteriota bacterium</name>
    <dbReference type="NCBI Taxonomy" id="2212470"/>
    <lineage>
        <taxon>Bacteria</taxon>
        <taxon>Candidatus Eiseniibacteriota</taxon>
    </lineage>
</organism>
<dbReference type="EMBL" id="JABFRW010000145">
    <property type="protein sequence ID" value="NOT34765.1"/>
    <property type="molecule type" value="Genomic_DNA"/>
</dbReference>
<evidence type="ECO:0000313" key="2">
    <source>
        <dbReference type="Proteomes" id="UP000580839"/>
    </source>
</evidence>
<comment type="caution">
    <text evidence="1">The sequence shown here is derived from an EMBL/GenBank/DDBJ whole genome shotgun (WGS) entry which is preliminary data.</text>
</comment>
<sequence>MSSPREGLARSVQVRLGRHAREIGVDPNLVLTRYAVERFLYRLSRSPHTERFVLKGALLMLVWLGEGLRPTSDADLLGFGELSEESLGRILHEVAGQEVEPDAVVFEKRSVRVEPIRAEDEYGGWRATLRARVGAARLTVQVDVGVGDAVTPAPEWLDYPGLLDLPSPRLRAYPRESVIAEKVHAIVRFGTRNSRMKDYFDLHALAREGVIDAAILADAIAATFERRATEVPKVVPPGLRDSFASEPSAKAQWKAFLARNRLEAPALVEVVGEIRDLLLAPLRVAHARAGNST</sequence>
<evidence type="ECO:0000313" key="1">
    <source>
        <dbReference type="EMBL" id="NOT34765.1"/>
    </source>
</evidence>